<organism evidence="1 2">
    <name type="scientific">Limnoglobus roseus</name>
    <dbReference type="NCBI Taxonomy" id="2598579"/>
    <lineage>
        <taxon>Bacteria</taxon>
        <taxon>Pseudomonadati</taxon>
        <taxon>Planctomycetota</taxon>
        <taxon>Planctomycetia</taxon>
        <taxon>Gemmatales</taxon>
        <taxon>Gemmataceae</taxon>
        <taxon>Limnoglobus</taxon>
    </lineage>
</organism>
<dbReference type="RefSeq" id="WP_149110330.1">
    <property type="nucleotide sequence ID" value="NZ_CP042425.1"/>
</dbReference>
<dbReference type="Proteomes" id="UP000324974">
    <property type="component" value="Chromosome"/>
</dbReference>
<name>A0A5C1AEK7_9BACT</name>
<dbReference type="EMBL" id="CP042425">
    <property type="protein sequence ID" value="QEL15524.1"/>
    <property type="molecule type" value="Genomic_DNA"/>
</dbReference>
<dbReference type="AlphaFoldDB" id="A0A5C1AEK7"/>
<keyword evidence="2" id="KW-1185">Reference proteome</keyword>
<proteinExistence type="predicted"/>
<evidence type="ECO:0000313" key="1">
    <source>
        <dbReference type="EMBL" id="QEL15524.1"/>
    </source>
</evidence>
<sequence>MDEPLDVSLVRLIADPERFRGRLVRVIGYLVFEFEGNALYLHGDDALFSISANALAVEATQDMRERRTSLGGYALLEAAFDPDVTGHRGVFSSGGLVRVRRCQSWPPECLRRPLPADAKPGAATGSP</sequence>
<evidence type="ECO:0000313" key="2">
    <source>
        <dbReference type="Proteomes" id="UP000324974"/>
    </source>
</evidence>
<protein>
    <submittedName>
        <fullName evidence="1">Uncharacterized protein</fullName>
    </submittedName>
</protein>
<gene>
    <name evidence="1" type="ORF">PX52LOC_02448</name>
</gene>
<accession>A0A5C1AEK7</accession>
<reference evidence="2" key="1">
    <citation type="submission" date="2019-08" db="EMBL/GenBank/DDBJ databases">
        <title>Limnoglobus roseus gen. nov., sp. nov., a novel freshwater planctomycete with a giant genome from the family Gemmataceae.</title>
        <authorList>
            <person name="Kulichevskaya I.S."/>
            <person name="Naumoff D.G."/>
            <person name="Miroshnikov K."/>
            <person name="Ivanova A."/>
            <person name="Philippov D.A."/>
            <person name="Hakobyan A."/>
            <person name="Rijpstra I.C."/>
            <person name="Sinninghe Damste J.S."/>
            <person name="Liesack W."/>
            <person name="Dedysh S.N."/>
        </authorList>
    </citation>
    <scope>NUCLEOTIDE SEQUENCE [LARGE SCALE GENOMIC DNA]</scope>
    <source>
        <strain evidence="2">PX52</strain>
    </source>
</reference>
<dbReference type="KEGG" id="lrs:PX52LOC_02448"/>
<dbReference type="OrthoDB" id="6293428at2"/>